<sequence>MIPSTFFTFSTLLFLLASAWPQPQISRTPITECSALPKYNDGSKIAGPWTLKVHRCSDATASQTGCKLEGLEASCDVRKSAEDKGIQQGVITISSGTEHAKVQIRCNGALQTLEARVPSGAGAGARDWHALVIDEAGNSGELAWGLGSKKTGRVQVYRHTLDHTALDGLFLGSHDETSWVLSSSGSYVSNVDHMPYWSMRLSPPTTKIALNEYRTFIRIE</sequence>
<dbReference type="AlphaFoldDB" id="A0A9W9F013"/>
<protein>
    <submittedName>
        <fullName evidence="2">Uncharacterized protein</fullName>
    </submittedName>
</protein>
<evidence type="ECO:0000256" key="1">
    <source>
        <dbReference type="SAM" id="SignalP"/>
    </source>
</evidence>
<keyword evidence="1" id="KW-0732">Signal</keyword>
<reference evidence="2" key="2">
    <citation type="journal article" date="2023" name="IMA Fungus">
        <title>Comparative genomic study of the Penicillium genus elucidates a diverse pangenome and 15 lateral gene transfer events.</title>
        <authorList>
            <person name="Petersen C."/>
            <person name="Sorensen T."/>
            <person name="Nielsen M.R."/>
            <person name="Sondergaard T.E."/>
            <person name="Sorensen J.L."/>
            <person name="Fitzpatrick D.A."/>
            <person name="Frisvad J.C."/>
            <person name="Nielsen K.L."/>
        </authorList>
    </citation>
    <scope>NUCLEOTIDE SEQUENCE</scope>
    <source>
        <strain evidence="2">IBT 34128</strain>
    </source>
</reference>
<dbReference type="OrthoDB" id="3545468at2759"/>
<reference evidence="2" key="1">
    <citation type="submission" date="2022-11" db="EMBL/GenBank/DDBJ databases">
        <authorList>
            <person name="Petersen C."/>
        </authorList>
    </citation>
    <scope>NUCLEOTIDE SEQUENCE</scope>
    <source>
        <strain evidence="2">IBT 34128</strain>
    </source>
</reference>
<feature type="chain" id="PRO_5040860842" evidence="1">
    <location>
        <begin position="22"/>
        <end position="220"/>
    </location>
</feature>
<dbReference type="EMBL" id="JAPMSZ010000009">
    <property type="protein sequence ID" value="KAJ5091068.1"/>
    <property type="molecule type" value="Genomic_DNA"/>
</dbReference>
<keyword evidence="3" id="KW-1185">Reference proteome</keyword>
<comment type="caution">
    <text evidence="2">The sequence shown here is derived from an EMBL/GenBank/DDBJ whole genome shotgun (WGS) entry which is preliminary data.</text>
</comment>
<organism evidence="2 3">
    <name type="scientific">Penicillium alfredii</name>
    <dbReference type="NCBI Taxonomy" id="1506179"/>
    <lineage>
        <taxon>Eukaryota</taxon>
        <taxon>Fungi</taxon>
        <taxon>Dikarya</taxon>
        <taxon>Ascomycota</taxon>
        <taxon>Pezizomycotina</taxon>
        <taxon>Eurotiomycetes</taxon>
        <taxon>Eurotiomycetidae</taxon>
        <taxon>Eurotiales</taxon>
        <taxon>Aspergillaceae</taxon>
        <taxon>Penicillium</taxon>
    </lineage>
</organism>
<accession>A0A9W9F013</accession>
<feature type="signal peptide" evidence="1">
    <location>
        <begin position="1"/>
        <end position="21"/>
    </location>
</feature>
<proteinExistence type="predicted"/>
<dbReference type="Proteomes" id="UP001141434">
    <property type="component" value="Unassembled WGS sequence"/>
</dbReference>
<dbReference type="RefSeq" id="XP_056509266.1">
    <property type="nucleotide sequence ID" value="XM_056656466.1"/>
</dbReference>
<name>A0A9W9F013_9EURO</name>
<evidence type="ECO:0000313" key="2">
    <source>
        <dbReference type="EMBL" id="KAJ5091068.1"/>
    </source>
</evidence>
<dbReference type="GeneID" id="81395635"/>
<evidence type="ECO:0000313" key="3">
    <source>
        <dbReference type="Proteomes" id="UP001141434"/>
    </source>
</evidence>
<gene>
    <name evidence="2" type="ORF">NUU61_005938</name>
</gene>